<accession>A0A0U2V6W4</accession>
<proteinExistence type="evidence at transcript level"/>
<organism evidence="3">
    <name type="scientific">Pseudodiaptomus poplesia</name>
    <dbReference type="NCBI Taxonomy" id="213370"/>
    <lineage>
        <taxon>Eukaryota</taxon>
        <taxon>Metazoa</taxon>
        <taxon>Ecdysozoa</taxon>
        <taxon>Arthropoda</taxon>
        <taxon>Crustacea</taxon>
        <taxon>Multicrustacea</taxon>
        <taxon>Hexanauplia</taxon>
        <taxon>Copepoda</taxon>
        <taxon>Calanoida</taxon>
        <taxon>Pseudodiaptomidae</taxon>
        <taxon>Pseudodiaptomus</taxon>
    </lineage>
</organism>
<sequence length="79" mass="8838">MKMWKTIFGFLFVFLSFSNVASKYFLVEVGAAGPEAETPLDYAVNTHQESGVALRSAAPKSKRPRKGNRAEIDDENRMI</sequence>
<reference evidence="3" key="1">
    <citation type="journal article" date="2015" name="Sci. Rep.">
        <title>Spliced leader RNA trans-splicing discovered in copepods.</title>
        <authorList>
            <person name="Yang F."/>
            <person name="Xu D."/>
            <person name="Zhuang Y."/>
            <person name="Yi X."/>
            <person name="Huang Y."/>
            <person name="Chen H."/>
            <person name="Lin S."/>
            <person name="Campbell D.A."/>
            <person name="Sturm N.R."/>
            <person name="Liu G."/>
            <person name="Zhang H."/>
        </authorList>
    </citation>
    <scope>NUCLEOTIDE SEQUENCE</scope>
</reference>
<feature type="chain" id="PRO_5006832868" evidence="2">
    <location>
        <begin position="23"/>
        <end position="79"/>
    </location>
</feature>
<feature type="signal peptide" evidence="2">
    <location>
        <begin position="1"/>
        <end position="22"/>
    </location>
</feature>
<evidence type="ECO:0000313" key="3">
    <source>
        <dbReference type="EMBL" id="ALS04733.1"/>
    </source>
</evidence>
<dbReference type="EMBL" id="KT754899">
    <property type="protein sequence ID" value="ALS04733.1"/>
    <property type="molecule type" value="mRNA"/>
</dbReference>
<protein>
    <submittedName>
        <fullName evidence="3">Uncharacterized protein</fullName>
    </submittedName>
</protein>
<evidence type="ECO:0000256" key="2">
    <source>
        <dbReference type="SAM" id="SignalP"/>
    </source>
</evidence>
<feature type="region of interest" description="Disordered" evidence="1">
    <location>
        <begin position="53"/>
        <end position="79"/>
    </location>
</feature>
<dbReference type="AlphaFoldDB" id="A0A0U2V6W4"/>
<feature type="compositionally biased region" description="Basic and acidic residues" evidence="1">
    <location>
        <begin position="68"/>
        <end position="79"/>
    </location>
</feature>
<keyword evidence="2" id="KW-0732">Signal</keyword>
<evidence type="ECO:0000256" key="1">
    <source>
        <dbReference type="SAM" id="MobiDB-lite"/>
    </source>
</evidence>
<name>A0A0U2V6W4_9MAXI</name>